<dbReference type="AlphaFoldDB" id="A0A078ATH9"/>
<evidence type="ECO:0000256" key="2">
    <source>
        <dbReference type="SAM" id="MobiDB-lite"/>
    </source>
</evidence>
<evidence type="ECO:0000313" key="4">
    <source>
        <dbReference type="Proteomes" id="UP000039865"/>
    </source>
</evidence>
<keyword evidence="4" id="KW-1185">Reference proteome</keyword>
<dbReference type="InParanoid" id="A0A078ATH9"/>
<feature type="compositionally biased region" description="Polar residues" evidence="2">
    <location>
        <begin position="360"/>
        <end position="372"/>
    </location>
</feature>
<keyword evidence="1" id="KW-0175">Coiled coil</keyword>
<feature type="region of interest" description="Disordered" evidence="2">
    <location>
        <begin position="348"/>
        <end position="372"/>
    </location>
</feature>
<feature type="compositionally biased region" description="Acidic residues" evidence="2">
    <location>
        <begin position="348"/>
        <end position="359"/>
    </location>
</feature>
<proteinExistence type="predicted"/>
<dbReference type="EMBL" id="CCKQ01012541">
    <property type="protein sequence ID" value="CDW84168.1"/>
    <property type="molecule type" value="Genomic_DNA"/>
</dbReference>
<gene>
    <name evidence="3" type="primary">Contig10925.g11676</name>
    <name evidence="3" type="ORF">STYLEM_13225</name>
</gene>
<protein>
    <submittedName>
        <fullName evidence="3">Uncharacterized protein</fullName>
    </submittedName>
</protein>
<reference evidence="3 4" key="1">
    <citation type="submission" date="2014-06" db="EMBL/GenBank/DDBJ databases">
        <authorList>
            <person name="Swart Estienne"/>
        </authorList>
    </citation>
    <scope>NUCLEOTIDE SEQUENCE [LARGE SCALE GENOMIC DNA]</scope>
    <source>
        <strain evidence="3 4">130c</strain>
    </source>
</reference>
<evidence type="ECO:0000313" key="3">
    <source>
        <dbReference type="EMBL" id="CDW84168.1"/>
    </source>
</evidence>
<organism evidence="3 4">
    <name type="scientific">Stylonychia lemnae</name>
    <name type="common">Ciliate</name>
    <dbReference type="NCBI Taxonomy" id="5949"/>
    <lineage>
        <taxon>Eukaryota</taxon>
        <taxon>Sar</taxon>
        <taxon>Alveolata</taxon>
        <taxon>Ciliophora</taxon>
        <taxon>Intramacronucleata</taxon>
        <taxon>Spirotrichea</taxon>
        <taxon>Stichotrichia</taxon>
        <taxon>Sporadotrichida</taxon>
        <taxon>Oxytrichidae</taxon>
        <taxon>Stylonychinae</taxon>
        <taxon>Stylonychia</taxon>
    </lineage>
</organism>
<feature type="compositionally biased region" description="Polar residues" evidence="2">
    <location>
        <begin position="390"/>
        <end position="407"/>
    </location>
</feature>
<sequence length="521" mass="60384">MSNNIMDKLKFPFRKSKQTSQTIAQPQKFQQLLKANPLHTIPEERRDNMNPQVKFLRPELVSGQVKLQQLGQKSLVKMFDKYFQEQFDHSMNKFEGHRKSMSMSMSMFEDYLRDQDSAEQAELGIILETIDVLQDSKQVLQENVIKDQLIGGNSGILSMVEGDIAKMVVREYENSQNMMKFICQENEQLKLQNSNLKNEVICLRRDIDNFKKVQQDQQDKIDKLNEIIEAQKNKINNAKMQKSEIQNMLQHESIVLIRRYKEFRFKKSGSNNDQELEEDMLNQTQLQSLEQSILEDNTCKQCRESLRQITQLQPFRVKINSQMISNSQSAMIKANDFINHYGSYLPDDYFDQDDDEDDQSNMSPDGQPFQRSMTLSGFFNKIKDSLSGTKTAADSRKTIQNGEQMNTQVDSVSSDHDSQDDGNLSFKSAEKVYEFMVDFDTSILALFGISRYPYKSYQQIESRKLVNAVKNVVWGLLVQTKSRQAKDALVGVMQCTDGVDKYQTRKIESREKSQVDGLRDF</sequence>
<accession>A0A078ATH9</accession>
<name>A0A078ATH9_STYLE</name>
<feature type="region of interest" description="Disordered" evidence="2">
    <location>
        <begin position="390"/>
        <end position="423"/>
    </location>
</feature>
<evidence type="ECO:0000256" key="1">
    <source>
        <dbReference type="SAM" id="Coils"/>
    </source>
</evidence>
<dbReference type="Proteomes" id="UP000039865">
    <property type="component" value="Unassembled WGS sequence"/>
</dbReference>
<feature type="coiled-coil region" evidence="1">
    <location>
        <begin position="172"/>
        <end position="248"/>
    </location>
</feature>